<dbReference type="EMBL" id="KK207813">
    <property type="protein sequence ID" value="EZF53601.1"/>
    <property type="molecule type" value="Genomic_DNA"/>
</dbReference>
<protein>
    <submittedName>
        <fullName evidence="2">Uncharacterized protein</fullName>
    </submittedName>
</protein>
<accession>A0A022W654</accession>
<organism evidence="2">
    <name type="scientific">Trichophyton rubrum CBS 288.86</name>
    <dbReference type="NCBI Taxonomy" id="1215330"/>
    <lineage>
        <taxon>Eukaryota</taxon>
        <taxon>Fungi</taxon>
        <taxon>Dikarya</taxon>
        <taxon>Ascomycota</taxon>
        <taxon>Pezizomycotina</taxon>
        <taxon>Eurotiomycetes</taxon>
        <taxon>Eurotiomycetidae</taxon>
        <taxon>Onygenales</taxon>
        <taxon>Arthrodermataceae</taxon>
        <taxon>Trichophyton</taxon>
    </lineage>
</organism>
<dbReference type="AlphaFoldDB" id="A0A022W654"/>
<evidence type="ECO:0000313" key="2">
    <source>
        <dbReference type="EMBL" id="EZF53601.1"/>
    </source>
</evidence>
<feature type="region of interest" description="Disordered" evidence="1">
    <location>
        <begin position="54"/>
        <end position="85"/>
    </location>
</feature>
<name>A0A022W654_TRIRU</name>
<dbReference type="Proteomes" id="UP000023758">
    <property type="component" value="Unassembled WGS sequence"/>
</dbReference>
<feature type="compositionally biased region" description="Basic and acidic residues" evidence="1">
    <location>
        <begin position="14"/>
        <end position="23"/>
    </location>
</feature>
<proteinExistence type="predicted"/>
<sequence>MAAITAIIGPKFGHHQDRVEQPKRRTSSSTACNGLEERENGRCCPPITQAWLRSHDIVQHQENSDRRQATGDRENEQHTRKDEDS</sequence>
<feature type="region of interest" description="Disordered" evidence="1">
    <location>
        <begin position="1"/>
        <end position="40"/>
    </location>
</feature>
<dbReference type="HOGENOM" id="CLU_2514254_0_0_1"/>
<reference evidence="2" key="1">
    <citation type="submission" date="2014-02" db="EMBL/GenBank/DDBJ databases">
        <title>The Genome Sequence of Trichophyton rubrum (morphotype fischeri) CBS 288.86.</title>
        <authorList>
            <consortium name="The Broad Institute Genomics Platform"/>
            <person name="Cuomo C.A."/>
            <person name="White T.C."/>
            <person name="Graser Y."/>
            <person name="Martinez-Rossi N."/>
            <person name="Heitman J."/>
            <person name="Young S.K."/>
            <person name="Zeng Q."/>
            <person name="Gargeya S."/>
            <person name="Abouelleil A."/>
            <person name="Alvarado L."/>
            <person name="Chapman S.B."/>
            <person name="Gainer-Dewar J."/>
            <person name="Goldberg J."/>
            <person name="Griggs A."/>
            <person name="Gujja S."/>
            <person name="Hansen M."/>
            <person name="Howarth C."/>
            <person name="Imamovic A."/>
            <person name="Larimer J."/>
            <person name="Martinez D."/>
            <person name="Murphy C."/>
            <person name="Pearson M.D."/>
            <person name="Persinoti G."/>
            <person name="Poon T."/>
            <person name="Priest M."/>
            <person name="Roberts A.D."/>
            <person name="Saif S."/>
            <person name="Shea T.D."/>
            <person name="Sykes S.N."/>
            <person name="Wortman J."/>
            <person name="Nusbaum C."/>
            <person name="Birren B."/>
        </authorList>
    </citation>
    <scope>NUCLEOTIDE SEQUENCE [LARGE SCALE GENOMIC DNA]</scope>
    <source>
        <strain evidence="2">CBS 288.86</strain>
    </source>
</reference>
<gene>
    <name evidence="2" type="ORF">H103_03479</name>
</gene>
<evidence type="ECO:0000256" key="1">
    <source>
        <dbReference type="SAM" id="MobiDB-lite"/>
    </source>
</evidence>